<dbReference type="SUPFAM" id="SSF48019">
    <property type="entry name" value="post-AAA+ oligomerization domain-like"/>
    <property type="match status" value="1"/>
</dbReference>
<dbReference type="InterPro" id="IPR008921">
    <property type="entry name" value="DNA_pol3_clamp-load_cplx_C"/>
</dbReference>
<dbReference type="PANTHER" id="PTHR11669">
    <property type="entry name" value="REPLICATION FACTOR C / DNA POLYMERASE III GAMMA-TAU SUBUNIT"/>
    <property type="match status" value="1"/>
</dbReference>
<dbReference type="GO" id="GO:0003689">
    <property type="term" value="F:DNA clamp loader activity"/>
    <property type="evidence" value="ECO:0007669"/>
    <property type="project" value="TreeGrafter"/>
</dbReference>
<dbReference type="AlphaFoldDB" id="R0MHU4"/>
<dbReference type="GO" id="GO:0006271">
    <property type="term" value="P:DNA strand elongation involved in DNA replication"/>
    <property type="evidence" value="ECO:0007669"/>
    <property type="project" value="UniProtKB-ARBA"/>
</dbReference>
<dbReference type="OrthoDB" id="761538at2759"/>
<dbReference type="Gene3D" id="1.20.272.10">
    <property type="match status" value="1"/>
</dbReference>
<dbReference type="InterPro" id="IPR050238">
    <property type="entry name" value="DNA_Rep/Repair_Clamp_Loader"/>
</dbReference>
<dbReference type="HOGENOM" id="CLU_042324_5_0_1"/>
<dbReference type="EMBL" id="KB908970">
    <property type="protein sequence ID" value="EOB13720.1"/>
    <property type="molecule type" value="Genomic_DNA"/>
</dbReference>
<keyword evidence="3" id="KW-1185">Reference proteome</keyword>
<proteinExistence type="predicted"/>
<dbReference type="GO" id="GO:0006281">
    <property type="term" value="P:DNA repair"/>
    <property type="evidence" value="ECO:0007669"/>
    <property type="project" value="TreeGrafter"/>
</dbReference>
<dbReference type="Pfam" id="PF21960">
    <property type="entry name" value="RCF1-5-like_lid"/>
    <property type="match status" value="1"/>
</dbReference>
<dbReference type="OMA" id="LKADIMH"/>
<dbReference type="InterPro" id="IPR027417">
    <property type="entry name" value="P-loop_NTPase"/>
</dbReference>
<dbReference type="GO" id="GO:0005634">
    <property type="term" value="C:nucleus"/>
    <property type="evidence" value="ECO:0007669"/>
    <property type="project" value="TreeGrafter"/>
</dbReference>
<dbReference type="SUPFAM" id="SSF52540">
    <property type="entry name" value="P-loop containing nucleoside triphosphate hydrolases"/>
    <property type="match status" value="1"/>
</dbReference>
<dbReference type="Gene3D" id="1.10.8.60">
    <property type="match status" value="1"/>
</dbReference>
<accession>R0MHU4</accession>
<dbReference type="VEuPathDB" id="MicrosporidiaDB:NBO_62g0010"/>
<gene>
    <name evidence="2" type="primary">RFC3</name>
    <name evidence="2" type="ORF">NBO_62g0010</name>
</gene>
<reference evidence="2 3" key="1">
    <citation type="journal article" date="2013" name="BMC Genomics">
        <title>Comparative genomics of parasitic silkworm microsporidia reveal an association between genome expansion and host adaptation.</title>
        <authorList>
            <person name="Pan G."/>
            <person name="Xu J."/>
            <person name="Li T."/>
            <person name="Xia Q."/>
            <person name="Liu S.L."/>
            <person name="Zhang G."/>
            <person name="Li S."/>
            <person name="Li C."/>
            <person name="Liu H."/>
            <person name="Yang L."/>
            <person name="Liu T."/>
            <person name="Zhang X."/>
            <person name="Wu Z."/>
            <person name="Fan W."/>
            <person name="Dang X."/>
            <person name="Xiang H."/>
            <person name="Tao M."/>
            <person name="Li Y."/>
            <person name="Hu J."/>
            <person name="Li Z."/>
            <person name="Lin L."/>
            <person name="Luo J."/>
            <person name="Geng L."/>
            <person name="Wang L."/>
            <person name="Long M."/>
            <person name="Wan Y."/>
            <person name="He N."/>
            <person name="Zhang Z."/>
            <person name="Lu C."/>
            <person name="Keeling P.J."/>
            <person name="Wang J."/>
            <person name="Xiang Z."/>
            <person name="Zhou Z."/>
        </authorList>
    </citation>
    <scope>NUCLEOTIDE SEQUENCE [LARGE SCALE GENOMIC DNA]</scope>
    <source>
        <strain evidence="3">CQ1 / CVCC 102059</strain>
    </source>
</reference>
<evidence type="ECO:0000313" key="3">
    <source>
        <dbReference type="Proteomes" id="UP000016927"/>
    </source>
</evidence>
<name>R0MHU4_NOSB1</name>
<dbReference type="Pfam" id="PF13177">
    <property type="entry name" value="DNA_pol3_delta2"/>
    <property type="match status" value="1"/>
</dbReference>
<evidence type="ECO:0000313" key="2">
    <source>
        <dbReference type="EMBL" id="EOB13720.1"/>
    </source>
</evidence>
<dbReference type="GO" id="GO:0005663">
    <property type="term" value="C:DNA replication factor C complex"/>
    <property type="evidence" value="ECO:0007669"/>
    <property type="project" value="TreeGrafter"/>
</dbReference>
<dbReference type="Proteomes" id="UP000016927">
    <property type="component" value="Unassembled WGS sequence"/>
</dbReference>
<feature type="non-terminal residue" evidence="2">
    <location>
        <position position="348"/>
    </location>
</feature>
<sequence>MIWTEKYKPKNLSEFKGNRGTIDRISQYNLENIPHLLIHGVSGAGKRSLVKCLMTHLFGHSPVSRIRKSEIKNNSKTISVSYIEADEYIEISPSEYGYQDKLIIQTVIKEMTQSKPIMSLFSKNKRPSLKIIVITSAEDLSFEAQAALRRTIEVYSSCFRIFLICSQLSKIIEPIRSRCLFFRLEGLNNTEMSEILMNIIKQENSLIDSEQVSSIVKDSNGNLRRAITKLELLDNKFKSGDKRKKSDSNVKLDWELELDEIVGLIKRNLQSEVMHEVRKRLYLLLNSCIPPDFVLIELYKRFIAGKDSNDLEKILDLALIYEERIKSGTKGVFHIEAFIIGVMCVFKK</sequence>
<dbReference type="STRING" id="578461.R0MHU4"/>
<dbReference type="GO" id="GO:0031391">
    <property type="term" value="C:Elg1 RFC-like complex"/>
    <property type="evidence" value="ECO:0007669"/>
    <property type="project" value="UniProtKB-ARBA"/>
</dbReference>
<dbReference type="Pfam" id="PF22534">
    <property type="entry name" value="RFC_C"/>
    <property type="match status" value="1"/>
</dbReference>
<dbReference type="Gene3D" id="3.40.50.300">
    <property type="entry name" value="P-loop containing nucleotide triphosphate hydrolases"/>
    <property type="match status" value="1"/>
</dbReference>
<keyword evidence="1" id="KW-0235">DNA replication</keyword>
<dbReference type="PANTHER" id="PTHR11669:SF1">
    <property type="entry name" value="REPLICATION FACTOR C SUBUNIT 3"/>
    <property type="match status" value="1"/>
</dbReference>
<evidence type="ECO:0000256" key="1">
    <source>
        <dbReference type="ARBA" id="ARBA00022705"/>
    </source>
</evidence>
<organism evidence="2 3">
    <name type="scientific">Nosema bombycis (strain CQ1 / CVCC 102059)</name>
    <name type="common">Microsporidian parasite</name>
    <name type="synonym">Pebrine of silkworm</name>
    <dbReference type="NCBI Taxonomy" id="578461"/>
    <lineage>
        <taxon>Eukaryota</taxon>
        <taxon>Fungi</taxon>
        <taxon>Fungi incertae sedis</taxon>
        <taxon>Microsporidia</taxon>
        <taxon>Nosematidae</taxon>
        <taxon>Nosema</taxon>
    </lineage>
</organism>
<dbReference type="GO" id="GO:0003677">
    <property type="term" value="F:DNA binding"/>
    <property type="evidence" value="ECO:0007669"/>
    <property type="project" value="InterPro"/>
</dbReference>
<protein>
    <submittedName>
        <fullName evidence="2">Replication factor C subunit 3</fullName>
    </submittedName>
</protein>